<feature type="region of interest" description="Disordered" evidence="2">
    <location>
        <begin position="839"/>
        <end position="919"/>
    </location>
</feature>
<feature type="compositionally biased region" description="Polar residues" evidence="2">
    <location>
        <begin position="842"/>
        <end position="871"/>
    </location>
</feature>
<feature type="region of interest" description="Disordered" evidence="2">
    <location>
        <begin position="214"/>
        <end position="249"/>
    </location>
</feature>
<evidence type="ECO:0000313" key="5">
    <source>
        <dbReference type="Proteomes" id="UP000241769"/>
    </source>
</evidence>
<sequence length="944" mass="106285">MCPYLYRISESTDINAFSNWGSVDVKNILILCWHPWVMSAVRGNFMRPGSPISGQRESEAKENQFNLKDAPVKKGSSVITKLIAQGRKEGGVHIADKTSTMFSRFLKKSRYIVLDPFNEYMNVYKGSDKKIFKIHIRLKDTIVEESGSHISLKCNSLVYFLYFSGDSDKIAWFSAITAAQRFQYSFEQFFVEIMTAPVTDEKIGLRDSVRKANFSRSSQPTSGSPLLNSPSAMSPQRQQSGMDVSSVPQEEGSCLDAAKDALRTTILDVNGKPMEFHHIVDTNAPTLILLLRHFGCLISRETISTVLRRQSDFDTSGISMVVVAPGDHNMARDFARDTKFQGKVGVDPEGKLSYVLKHSEGRYNITPLRKKKSLFERMKGKGIVLSDMDDTCGGIYMLSPKKGVVFSSTERYVGETMNYEYLLAMCRDYNSIHLQENWSSIQPPLMIWENVRAPLEQTNDMVTNVDGWNVEMGKDKLVYSSVTDNLLENISFDTSQYTEFFLGRNHAIFIGDMDGPMMMTGEESMRKASTNPILLMIKPSVKGCNTLALMWTKRGVNRYLISSPAPMSNSDVIRQIKSRTKNTGNLKLYRCKEGLMEKSISAVEQRTNNEHNIYCFGVVRYEKGQTLSEALENRSSHSFERFVGLLGSNRTLPKWMQTSHQKGSTLYSCLSPHFVIFEVMPWSSEENRGSYPIMLVYNESEEPIDPNLFDTAHIVIVIRPFLHKYQISVCSRHGINPFGPFIPNSPDFGEFSPEFHEFLLYKLVNATRSLDLSINSEHMEADRAEEILDLCALGYPSIANRDVFKNNVVEGMRNYNRNTLTLRAYNETTEGTLRIPKVVSSEPYQQPPASSTVRDSQKLSKTTVSETSLSAGATRRKLRAASISIEVGEDTPHPLNHPQTPGPELYKAESTPSVQTVASRRRTLGKLSSAFWLGASSSSPQKEV</sequence>
<dbReference type="Pfam" id="PF02145">
    <property type="entry name" value="Rap_GAP"/>
    <property type="match status" value="1"/>
</dbReference>
<dbReference type="InterPro" id="IPR000331">
    <property type="entry name" value="Rap/Ran_GAP_dom"/>
</dbReference>
<dbReference type="GO" id="GO:0051056">
    <property type="term" value="P:regulation of small GTPase mediated signal transduction"/>
    <property type="evidence" value="ECO:0007669"/>
    <property type="project" value="InterPro"/>
</dbReference>
<dbReference type="Gene3D" id="3.40.50.11210">
    <property type="entry name" value="Rap/Ran-GAP"/>
    <property type="match status" value="1"/>
</dbReference>
<dbReference type="InterPro" id="IPR050989">
    <property type="entry name" value="Rap1_Ran_GAP"/>
</dbReference>
<keyword evidence="1" id="KW-0343">GTPase activation</keyword>
<dbReference type="AlphaFoldDB" id="A0A2P6NVK6"/>
<keyword evidence="5" id="KW-1185">Reference proteome</keyword>
<dbReference type="SUPFAM" id="SSF50729">
    <property type="entry name" value="PH domain-like"/>
    <property type="match status" value="1"/>
</dbReference>
<comment type="caution">
    <text evidence="4">The sequence shown here is derived from an EMBL/GenBank/DDBJ whole genome shotgun (WGS) entry which is preliminary data.</text>
</comment>
<evidence type="ECO:0000259" key="3">
    <source>
        <dbReference type="Pfam" id="PF02145"/>
    </source>
</evidence>
<feature type="compositionally biased region" description="Polar residues" evidence="2">
    <location>
        <begin position="214"/>
        <end position="248"/>
    </location>
</feature>
<dbReference type="EMBL" id="MDYQ01000016">
    <property type="protein sequence ID" value="PRP87966.1"/>
    <property type="molecule type" value="Genomic_DNA"/>
</dbReference>
<reference evidence="4 5" key="1">
    <citation type="journal article" date="2018" name="Genome Biol. Evol.">
        <title>Multiple Roots of Fruiting Body Formation in Amoebozoa.</title>
        <authorList>
            <person name="Hillmann F."/>
            <person name="Forbes G."/>
            <person name="Novohradska S."/>
            <person name="Ferling I."/>
            <person name="Riege K."/>
            <person name="Groth M."/>
            <person name="Westermann M."/>
            <person name="Marz M."/>
            <person name="Spaller T."/>
            <person name="Winckler T."/>
            <person name="Schaap P."/>
            <person name="Glockner G."/>
        </authorList>
    </citation>
    <scope>NUCLEOTIDE SEQUENCE [LARGE SCALE GENOMIC DNA]</scope>
    <source>
        <strain evidence="4 5">Jena</strain>
    </source>
</reference>
<proteinExistence type="predicted"/>
<name>A0A2P6NVK6_9EUKA</name>
<accession>A0A2P6NVK6</accession>
<dbReference type="GO" id="GO:0005096">
    <property type="term" value="F:GTPase activator activity"/>
    <property type="evidence" value="ECO:0007669"/>
    <property type="project" value="UniProtKB-KW"/>
</dbReference>
<evidence type="ECO:0000256" key="1">
    <source>
        <dbReference type="ARBA" id="ARBA00022468"/>
    </source>
</evidence>
<dbReference type="InterPro" id="IPR035974">
    <property type="entry name" value="Rap/Ran-GAP_sf"/>
</dbReference>
<evidence type="ECO:0000313" key="4">
    <source>
        <dbReference type="EMBL" id="PRP87966.1"/>
    </source>
</evidence>
<dbReference type="PANTHER" id="PTHR15711">
    <property type="entry name" value="RAP GTPASE-ACTIVATING PROTEIN"/>
    <property type="match status" value="1"/>
</dbReference>
<dbReference type="OrthoDB" id="40334at2759"/>
<dbReference type="SUPFAM" id="SSF111347">
    <property type="entry name" value="Rap/Ran-GAP"/>
    <property type="match status" value="1"/>
</dbReference>
<gene>
    <name evidence="4" type="ORF">PROFUN_02703</name>
</gene>
<evidence type="ECO:0000256" key="2">
    <source>
        <dbReference type="SAM" id="MobiDB-lite"/>
    </source>
</evidence>
<organism evidence="4 5">
    <name type="scientific">Planoprotostelium fungivorum</name>
    <dbReference type="NCBI Taxonomy" id="1890364"/>
    <lineage>
        <taxon>Eukaryota</taxon>
        <taxon>Amoebozoa</taxon>
        <taxon>Evosea</taxon>
        <taxon>Variosea</taxon>
        <taxon>Cavosteliida</taxon>
        <taxon>Cavosteliaceae</taxon>
        <taxon>Planoprotostelium</taxon>
    </lineage>
</organism>
<dbReference type="PANTHER" id="PTHR15711:SF22">
    <property type="entry name" value="RAP-GAP DOMAIN-CONTAINING PROTEIN"/>
    <property type="match status" value="1"/>
</dbReference>
<feature type="domain" description="Rap-GAP" evidence="3">
    <location>
        <begin position="693"/>
        <end position="771"/>
    </location>
</feature>
<dbReference type="GO" id="GO:0005737">
    <property type="term" value="C:cytoplasm"/>
    <property type="evidence" value="ECO:0007669"/>
    <property type="project" value="TreeGrafter"/>
</dbReference>
<protein>
    <recommendedName>
        <fullName evidence="3">Rap-GAP domain-containing protein</fullName>
    </recommendedName>
</protein>
<dbReference type="Proteomes" id="UP000241769">
    <property type="component" value="Unassembled WGS sequence"/>
</dbReference>
<dbReference type="InParanoid" id="A0A2P6NVK6"/>